<feature type="compositionally biased region" description="Basic and acidic residues" evidence="2">
    <location>
        <begin position="48"/>
        <end position="66"/>
    </location>
</feature>
<gene>
    <name evidence="4" type="ORF">FZC35_01525</name>
</gene>
<dbReference type="KEGG" id="cip:FZC35_01525"/>
<dbReference type="RefSeq" id="WP_148980898.1">
    <property type="nucleotide sequence ID" value="NZ_CP043315.1"/>
</dbReference>
<feature type="domain" description="Phage capsid-like C-terminal" evidence="3">
    <location>
        <begin position="130"/>
        <end position="389"/>
    </location>
</feature>
<dbReference type="Proteomes" id="UP000325155">
    <property type="component" value="Chromosome"/>
</dbReference>
<organism evidence="4 5">
    <name type="scientific">Candidatus Cytomitobacter indipagum</name>
    <dbReference type="NCBI Taxonomy" id="2601575"/>
    <lineage>
        <taxon>Bacteria</taxon>
        <taxon>Pseudomonadati</taxon>
        <taxon>Pseudomonadota</taxon>
        <taxon>Alphaproteobacteria</taxon>
        <taxon>Holosporales</taxon>
        <taxon>Holosporaceae</taxon>
        <taxon>Candidatus Cytomitobacter</taxon>
    </lineage>
</organism>
<dbReference type="NCBIfam" id="TIGR01554">
    <property type="entry name" value="major_cap_HK97"/>
    <property type="match status" value="1"/>
</dbReference>
<evidence type="ECO:0000256" key="1">
    <source>
        <dbReference type="ARBA" id="ARBA00004328"/>
    </source>
</evidence>
<evidence type="ECO:0000256" key="2">
    <source>
        <dbReference type="SAM" id="MobiDB-lite"/>
    </source>
</evidence>
<evidence type="ECO:0000313" key="4">
    <source>
        <dbReference type="EMBL" id="QEK38051.1"/>
    </source>
</evidence>
<reference evidence="4 5" key="1">
    <citation type="submission" date="2019-08" db="EMBL/GenBank/DDBJ databases">
        <title>Highly reduced genomes of protist endosymbionts show evolutionary convergence.</title>
        <authorList>
            <person name="George E."/>
            <person name="Husnik F."/>
            <person name="Tashyreva D."/>
            <person name="Prokopchuk G."/>
            <person name="Horak A."/>
            <person name="Kwong W.K."/>
            <person name="Lukes J."/>
            <person name="Keeling P.J."/>
        </authorList>
    </citation>
    <scope>NUCLEOTIDE SEQUENCE [LARGE SCALE GENOMIC DNA]</scope>
    <source>
        <strain evidence="4">1605</strain>
    </source>
</reference>
<dbReference type="Pfam" id="PF05065">
    <property type="entry name" value="Phage_capsid"/>
    <property type="match status" value="1"/>
</dbReference>
<name>A0A5C0UEE4_9PROT</name>
<proteinExistence type="predicted"/>
<feature type="region of interest" description="Disordered" evidence="2">
    <location>
        <begin position="32"/>
        <end position="66"/>
    </location>
</feature>
<dbReference type="OrthoDB" id="9786516at2"/>
<evidence type="ECO:0000313" key="5">
    <source>
        <dbReference type="Proteomes" id="UP000325155"/>
    </source>
</evidence>
<feature type="compositionally biased region" description="Basic and acidic residues" evidence="2">
    <location>
        <begin position="32"/>
        <end position="41"/>
    </location>
</feature>
<dbReference type="SUPFAM" id="SSF56563">
    <property type="entry name" value="Major capsid protein gp5"/>
    <property type="match status" value="1"/>
</dbReference>
<evidence type="ECO:0000259" key="3">
    <source>
        <dbReference type="Pfam" id="PF05065"/>
    </source>
</evidence>
<comment type="subcellular location">
    <subcellularLocation>
        <location evidence="1">Virion</location>
    </subcellularLocation>
</comment>
<dbReference type="InterPro" id="IPR024455">
    <property type="entry name" value="Phage_capsid"/>
</dbReference>
<protein>
    <submittedName>
        <fullName evidence="4">Phage major capsid protein</fullName>
    </submittedName>
</protein>
<keyword evidence="5" id="KW-1185">Reference proteome</keyword>
<sequence length="399" mass="46226">MNQINNIERKDASHQDSLKVFGKAFYECKHELEEQSKKNTEEQVSIKQDQEKIKEGQKNMENKQSELEKKCMDLDRKMFELSDKNDKNKPIEKKSISSWSKCNNNFEKEFGDYVCTGNSLERKNDMQEVGGYFTFPHLNQYLTQMSSYVSPVRKLASKYSIQRGRSFKLSFVNDIQVTAGDCDNAYDNANSTDVTFKNNDIELCPIEACANIPQDMMHSKPINFESFVLAKIAHDMSKTERSLFVDGVEGKIDSIVPSDDKYIIDGDFNYETAINMVSKLPEEFHGENTAWMMTRRMYNEFLQLTDKAGRFLIHSDCHNKYFLNYPIYFVPELEGKNCELIFCNLKKGYAIVENDNLLVLHDKYSKKSLVQNYVRNDIGAKVIREDAFVGFRKTQADSK</sequence>
<dbReference type="EMBL" id="CP043315">
    <property type="protein sequence ID" value="QEK38051.1"/>
    <property type="molecule type" value="Genomic_DNA"/>
</dbReference>
<accession>A0A5C0UEE4</accession>
<dbReference type="AlphaFoldDB" id="A0A5C0UEE4"/>
<dbReference type="InterPro" id="IPR054612">
    <property type="entry name" value="Phage_capsid-like_C"/>
</dbReference>